<reference evidence="2" key="2">
    <citation type="submission" date="2022-01" db="EMBL/GenBank/DDBJ databases">
        <authorList>
            <person name="Yamashiro T."/>
            <person name="Shiraishi A."/>
            <person name="Satake H."/>
            <person name="Nakayama K."/>
        </authorList>
    </citation>
    <scope>NUCLEOTIDE SEQUENCE</scope>
</reference>
<accession>A0ABQ5GAI6</accession>
<evidence type="ECO:0000256" key="1">
    <source>
        <dbReference type="SAM" id="MobiDB-lite"/>
    </source>
</evidence>
<feature type="compositionally biased region" description="Basic residues" evidence="1">
    <location>
        <begin position="1"/>
        <end position="11"/>
    </location>
</feature>
<keyword evidence="3" id="KW-1185">Reference proteome</keyword>
<organism evidence="2 3">
    <name type="scientific">Tanacetum coccineum</name>
    <dbReference type="NCBI Taxonomy" id="301880"/>
    <lineage>
        <taxon>Eukaryota</taxon>
        <taxon>Viridiplantae</taxon>
        <taxon>Streptophyta</taxon>
        <taxon>Embryophyta</taxon>
        <taxon>Tracheophyta</taxon>
        <taxon>Spermatophyta</taxon>
        <taxon>Magnoliopsida</taxon>
        <taxon>eudicotyledons</taxon>
        <taxon>Gunneridae</taxon>
        <taxon>Pentapetalae</taxon>
        <taxon>asterids</taxon>
        <taxon>campanulids</taxon>
        <taxon>Asterales</taxon>
        <taxon>Asteraceae</taxon>
        <taxon>Asteroideae</taxon>
        <taxon>Anthemideae</taxon>
        <taxon>Anthemidinae</taxon>
        <taxon>Tanacetum</taxon>
    </lineage>
</organism>
<evidence type="ECO:0000313" key="2">
    <source>
        <dbReference type="EMBL" id="GJT72505.1"/>
    </source>
</evidence>
<name>A0ABQ5GAI6_9ASTR</name>
<feature type="region of interest" description="Disordered" evidence="1">
    <location>
        <begin position="1"/>
        <end position="89"/>
    </location>
</feature>
<protein>
    <submittedName>
        <fullName evidence="2">Uncharacterized protein</fullName>
    </submittedName>
</protein>
<comment type="caution">
    <text evidence="2">The sequence shown here is derived from an EMBL/GenBank/DDBJ whole genome shotgun (WGS) entry which is preliminary data.</text>
</comment>
<proteinExistence type="predicted"/>
<evidence type="ECO:0000313" key="3">
    <source>
        <dbReference type="Proteomes" id="UP001151760"/>
    </source>
</evidence>
<gene>
    <name evidence="2" type="ORF">Tco_1031791</name>
</gene>
<dbReference type="EMBL" id="BQNB010018264">
    <property type="protein sequence ID" value="GJT72505.1"/>
    <property type="molecule type" value="Genomic_DNA"/>
</dbReference>
<sequence>MWGALRRRRGGGGRNDRRRWWWGGGRIKGEGESSDVDVTPPNPDSSDKEQGGKLGPASLQKDGSSLNSFRSSGGGKSMPDASEKKWDAS</sequence>
<dbReference type="Proteomes" id="UP001151760">
    <property type="component" value="Unassembled WGS sequence"/>
</dbReference>
<feature type="compositionally biased region" description="Polar residues" evidence="1">
    <location>
        <begin position="61"/>
        <end position="71"/>
    </location>
</feature>
<reference evidence="2" key="1">
    <citation type="journal article" date="2022" name="Int. J. Mol. Sci.">
        <title>Draft Genome of Tanacetum Coccineum: Genomic Comparison of Closely Related Tanacetum-Family Plants.</title>
        <authorList>
            <person name="Yamashiro T."/>
            <person name="Shiraishi A."/>
            <person name="Nakayama K."/>
            <person name="Satake H."/>
        </authorList>
    </citation>
    <scope>NUCLEOTIDE SEQUENCE</scope>
</reference>